<dbReference type="Proteomes" id="UP000198415">
    <property type="component" value="Unassembled WGS sequence"/>
</dbReference>
<dbReference type="InterPro" id="IPR000182">
    <property type="entry name" value="GNAT_dom"/>
</dbReference>
<name>A0A238XEU9_9ACTN</name>
<reference evidence="4 5" key="1">
    <citation type="submission" date="2017-06" db="EMBL/GenBank/DDBJ databases">
        <authorList>
            <person name="Kim H.J."/>
            <person name="Triplett B.A."/>
        </authorList>
    </citation>
    <scope>NUCLEOTIDE SEQUENCE [LARGE SCALE GENOMIC DNA]</scope>
    <source>
        <strain evidence="4 5">DSM 43151</strain>
    </source>
</reference>
<keyword evidence="5" id="KW-1185">Reference proteome</keyword>
<evidence type="ECO:0000313" key="4">
    <source>
        <dbReference type="EMBL" id="SNR57536.1"/>
    </source>
</evidence>
<dbReference type="PROSITE" id="PS51186">
    <property type="entry name" value="GNAT"/>
    <property type="match status" value="1"/>
</dbReference>
<evidence type="ECO:0000256" key="2">
    <source>
        <dbReference type="ARBA" id="ARBA00023315"/>
    </source>
</evidence>
<protein>
    <submittedName>
        <fullName evidence="4">Acetyltransferase (GNAT) family protein</fullName>
    </submittedName>
</protein>
<dbReference type="SUPFAM" id="SSF55729">
    <property type="entry name" value="Acyl-CoA N-acyltransferases (Nat)"/>
    <property type="match status" value="1"/>
</dbReference>
<dbReference type="PANTHER" id="PTHR43877">
    <property type="entry name" value="AMINOALKYLPHOSPHONATE N-ACETYLTRANSFERASE-RELATED-RELATED"/>
    <property type="match status" value="1"/>
</dbReference>
<keyword evidence="1 4" id="KW-0808">Transferase</keyword>
<evidence type="ECO:0000313" key="5">
    <source>
        <dbReference type="Proteomes" id="UP000198415"/>
    </source>
</evidence>
<evidence type="ECO:0000259" key="3">
    <source>
        <dbReference type="PROSITE" id="PS51186"/>
    </source>
</evidence>
<dbReference type="EMBL" id="FZNR01000003">
    <property type="protein sequence ID" value="SNR57536.1"/>
    <property type="molecule type" value="Genomic_DNA"/>
</dbReference>
<dbReference type="InterPro" id="IPR016181">
    <property type="entry name" value="Acyl_CoA_acyltransferase"/>
</dbReference>
<dbReference type="OrthoDB" id="9792929at2"/>
<dbReference type="Pfam" id="PF00583">
    <property type="entry name" value="Acetyltransf_1"/>
    <property type="match status" value="1"/>
</dbReference>
<dbReference type="GO" id="GO:0016747">
    <property type="term" value="F:acyltransferase activity, transferring groups other than amino-acyl groups"/>
    <property type="evidence" value="ECO:0007669"/>
    <property type="project" value="InterPro"/>
</dbReference>
<dbReference type="AlphaFoldDB" id="A0A238XEU9"/>
<dbReference type="RefSeq" id="WP_089293001.1">
    <property type="nucleotide sequence ID" value="NZ_BOMU01000041.1"/>
</dbReference>
<sequence length="155" mass="16355">MGLTITRVDADGPEFSALVDLFDEYRVHYGETSDPGRTAAWLADQLGSGQLRACTAALADHPAVGFITSAVLPASLRLATFWLVRDLFVRPAHRGAGAARALLGHVTTEARAAGALRVSLQTELDNFPALALYSAAGFRPVDGLTSLSLPLLAQP</sequence>
<dbReference type="Gene3D" id="3.40.630.30">
    <property type="match status" value="1"/>
</dbReference>
<accession>A0A238XEU9</accession>
<organism evidence="4 5">
    <name type="scientific">Actinoplanes regularis</name>
    <dbReference type="NCBI Taxonomy" id="52697"/>
    <lineage>
        <taxon>Bacteria</taxon>
        <taxon>Bacillati</taxon>
        <taxon>Actinomycetota</taxon>
        <taxon>Actinomycetes</taxon>
        <taxon>Micromonosporales</taxon>
        <taxon>Micromonosporaceae</taxon>
        <taxon>Actinoplanes</taxon>
    </lineage>
</organism>
<proteinExistence type="predicted"/>
<evidence type="ECO:0000256" key="1">
    <source>
        <dbReference type="ARBA" id="ARBA00022679"/>
    </source>
</evidence>
<keyword evidence="2" id="KW-0012">Acyltransferase</keyword>
<feature type="domain" description="N-acetyltransferase" evidence="3">
    <location>
        <begin position="3"/>
        <end position="155"/>
    </location>
</feature>
<gene>
    <name evidence="4" type="ORF">SAMN06264365_103388</name>
</gene>
<dbReference type="InterPro" id="IPR050832">
    <property type="entry name" value="Bact_Acetyltransf"/>
</dbReference>
<dbReference type="PANTHER" id="PTHR43877:SF2">
    <property type="entry name" value="AMINOALKYLPHOSPHONATE N-ACETYLTRANSFERASE-RELATED"/>
    <property type="match status" value="1"/>
</dbReference>